<organism evidence="2 3">
    <name type="scientific">Wansuia hejianensis</name>
    <dbReference type="NCBI Taxonomy" id="2763667"/>
    <lineage>
        <taxon>Bacteria</taxon>
        <taxon>Bacillati</taxon>
        <taxon>Bacillota</taxon>
        <taxon>Clostridia</taxon>
        <taxon>Lachnospirales</taxon>
        <taxon>Lachnospiraceae</taxon>
        <taxon>Wansuia</taxon>
    </lineage>
</organism>
<dbReference type="PANTHER" id="PTHR42883">
    <property type="entry name" value="GLUCOSE-1-PHOSPHATE THYMIDYLTRANSFERASE"/>
    <property type="match status" value="1"/>
</dbReference>
<accession>A0A926IMJ4</accession>
<evidence type="ECO:0000259" key="1">
    <source>
        <dbReference type="Pfam" id="PF00483"/>
    </source>
</evidence>
<keyword evidence="2" id="KW-0808">Transferase</keyword>
<dbReference type="NCBIfam" id="TIGR01208">
    <property type="entry name" value="rmlA_long"/>
    <property type="match status" value="1"/>
</dbReference>
<dbReference type="InterPro" id="IPR029044">
    <property type="entry name" value="Nucleotide-diphossugar_trans"/>
</dbReference>
<reference evidence="2 3" key="1">
    <citation type="submission" date="2020-08" db="EMBL/GenBank/DDBJ databases">
        <title>Genome public.</title>
        <authorList>
            <person name="Liu C."/>
            <person name="Sun Q."/>
        </authorList>
    </citation>
    <scope>NUCLEOTIDE SEQUENCE [LARGE SCALE GENOMIC DNA]</scope>
    <source>
        <strain evidence="2 3">NSJ-26</strain>
    </source>
</reference>
<keyword evidence="3" id="KW-1185">Reference proteome</keyword>
<dbReference type="SUPFAM" id="SSF53448">
    <property type="entry name" value="Nucleotide-diphospho-sugar transferases"/>
    <property type="match status" value="1"/>
</dbReference>
<dbReference type="AlphaFoldDB" id="A0A926IMJ4"/>
<feature type="domain" description="Nucleotidyl transferase" evidence="1">
    <location>
        <begin position="2"/>
        <end position="230"/>
    </location>
</feature>
<dbReference type="Gene3D" id="3.90.550.10">
    <property type="entry name" value="Spore Coat Polysaccharide Biosynthesis Protein SpsA, Chain A"/>
    <property type="match status" value="1"/>
</dbReference>
<dbReference type="Proteomes" id="UP000601522">
    <property type="component" value="Unassembled WGS sequence"/>
</dbReference>
<dbReference type="EMBL" id="JACRTK010000002">
    <property type="protein sequence ID" value="MBC8590686.1"/>
    <property type="molecule type" value="Genomic_DNA"/>
</dbReference>
<comment type="caution">
    <text evidence="2">The sequence shown here is derived from an EMBL/GenBank/DDBJ whole genome shotgun (WGS) entry which is preliminary data.</text>
</comment>
<evidence type="ECO:0000313" key="2">
    <source>
        <dbReference type="EMBL" id="MBC8590686.1"/>
    </source>
</evidence>
<protein>
    <submittedName>
        <fullName evidence="2">Glucose-1-phosphate thymidylyltransferase</fullName>
        <ecNumber evidence="2">2.7.7.24</ecNumber>
    </submittedName>
</protein>
<dbReference type="Gene3D" id="2.160.10.10">
    <property type="entry name" value="Hexapeptide repeat proteins"/>
    <property type="match status" value="1"/>
</dbReference>
<dbReference type="GO" id="GO:0008879">
    <property type="term" value="F:glucose-1-phosphate thymidylyltransferase activity"/>
    <property type="evidence" value="ECO:0007669"/>
    <property type="project" value="UniProtKB-EC"/>
</dbReference>
<name>A0A926IMJ4_9FIRM</name>
<sequence length="352" mass="39583">MKGVILCAGKGTRLKPITNFIPKPLIPIANKPFIFYTIESLLKAGVDDIAIVVNEENIDVFKKHLKHKFQKQFEYIIQKESNGIAKALLETESFINDERFIMILGDNSFELDLGVLINDFNLSNINGKLFLKEVKNPEKFGVAYVGNNKIINLVEKPKQSFSNLAITGIYLFDKNIFKACKEIKVSKRGEYEITDAIKWLLENNYDIGYEIIDEYWRDVGSYFDLIEENINKLNSINSGFKNEQIINSHISGKIFLEKGASISNSIVRGPVRVGKNSSIKNSYIGPYTSIGKYVSIEKSNIECSIILDNCSIISIGKMIDNSILGEGTIIMKKMGIKDSNSLITGTDCTIYL</sequence>
<dbReference type="PANTHER" id="PTHR42883:SF2">
    <property type="entry name" value="THYMIDYLYLTRANSFERASE"/>
    <property type="match status" value="1"/>
</dbReference>
<dbReference type="EC" id="2.7.7.24" evidence="2"/>
<gene>
    <name evidence="2" type="ORF">H8689_06010</name>
</gene>
<dbReference type="RefSeq" id="WP_249323523.1">
    <property type="nucleotide sequence ID" value="NZ_JACRTK010000002.1"/>
</dbReference>
<proteinExistence type="predicted"/>
<dbReference type="Pfam" id="PF00483">
    <property type="entry name" value="NTP_transferase"/>
    <property type="match status" value="1"/>
</dbReference>
<dbReference type="InterPro" id="IPR005835">
    <property type="entry name" value="NTP_transferase_dom"/>
</dbReference>
<keyword evidence="2" id="KW-0548">Nucleotidyltransferase</keyword>
<dbReference type="InterPro" id="IPR005908">
    <property type="entry name" value="G1P_thy_trans_l"/>
</dbReference>
<evidence type="ECO:0000313" key="3">
    <source>
        <dbReference type="Proteomes" id="UP000601522"/>
    </source>
</evidence>